<proteinExistence type="predicted"/>
<reference evidence="2 3" key="1">
    <citation type="submission" date="2018-11" db="EMBL/GenBank/DDBJ databases">
        <authorList>
            <consortium name="Pathogen Informatics"/>
        </authorList>
    </citation>
    <scope>NUCLEOTIDE SEQUENCE [LARGE SCALE GENOMIC DNA]</scope>
</reference>
<feature type="transmembrane region" description="Helical" evidence="1">
    <location>
        <begin position="183"/>
        <end position="203"/>
    </location>
</feature>
<keyword evidence="1" id="KW-0472">Membrane</keyword>
<accession>A0A3P7J902</accession>
<feature type="transmembrane region" description="Helical" evidence="1">
    <location>
        <begin position="81"/>
        <end position="109"/>
    </location>
</feature>
<evidence type="ECO:0000313" key="3">
    <source>
        <dbReference type="Proteomes" id="UP000270094"/>
    </source>
</evidence>
<keyword evidence="3" id="KW-1185">Reference proteome</keyword>
<dbReference type="Proteomes" id="UP000270094">
    <property type="component" value="Unassembled WGS sequence"/>
</dbReference>
<evidence type="ECO:0000256" key="1">
    <source>
        <dbReference type="SAM" id="Phobius"/>
    </source>
</evidence>
<feature type="transmembrane region" description="Helical" evidence="1">
    <location>
        <begin position="129"/>
        <end position="162"/>
    </location>
</feature>
<keyword evidence="1" id="KW-1133">Transmembrane helix</keyword>
<gene>
    <name evidence="2" type="ORF">SVUK_LOCUS12121</name>
</gene>
<keyword evidence="1" id="KW-0812">Transmembrane</keyword>
<dbReference type="AlphaFoldDB" id="A0A3P7J902"/>
<sequence>MNYYRGDYYDGATSSLQHEAVKIYQEILARYTTYNIYSETTLFPLVCYILSDILFWSTLFTSVVAFYYAHKAIVRPEEINYIPYVWSFLRVQLFPILFTLIDTLLAVFTKKLCKSAFRAKLVKPLKVPIYVQLGATAIIRLAACLVVVTLATQILASFVVFCRRRDEYTKSSPYDQVRDGKWRLFWLILFQIAIHILTVPYIIET</sequence>
<protein>
    <submittedName>
        <fullName evidence="2">Uncharacterized protein</fullName>
    </submittedName>
</protein>
<name>A0A3P7J902_STRVU</name>
<organism evidence="2 3">
    <name type="scientific">Strongylus vulgaris</name>
    <name type="common">Blood worm</name>
    <dbReference type="NCBI Taxonomy" id="40348"/>
    <lineage>
        <taxon>Eukaryota</taxon>
        <taxon>Metazoa</taxon>
        <taxon>Ecdysozoa</taxon>
        <taxon>Nematoda</taxon>
        <taxon>Chromadorea</taxon>
        <taxon>Rhabditida</taxon>
        <taxon>Rhabditina</taxon>
        <taxon>Rhabditomorpha</taxon>
        <taxon>Strongyloidea</taxon>
        <taxon>Strongylidae</taxon>
        <taxon>Strongylus</taxon>
    </lineage>
</organism>
<dbReference type="OrthoDB" id="5816421at2759"/>
<feature type="transmembrane region" description="Helical" evidence="1">
    <location>
        <begin position="42"/>
        <end position="69"/>
    </location>
</feature>
<evidence type="ECO:0000313" key="2">
    <source>
        <dbReference type="EMBL" id="VDM77123.1"/>
    </source>
</evidence>
<dbReference type="EMBL" id="UYYB01098479">
    <property type="protein sequence ID" value="VDM77123.1"/>
    <property type="molecule type" value="Genomic_DNA"/>
</dbReference>